<dbReference type="InterPro" id="IPR028087">
    <property type="entry name" value="Tad_N"/>
</dbReference>
<dbReference type="InterPro" id="IPR021202">
    <property type="entry name" value="Rv3654c-like"/>
</dbReference>
<keyword evidence="2" id="KW-0378">Hydrolase</keyword>
<proteinExistence type="predicted"/>
<dbReference type="GO" id="GO:0004386">
    <property type="term" value="F:helicase activity"/>
    <property type="evidence" value="ECO:0007669"/>
    <property type="project" value="UniProtKB-KW"/>
</dbReference>
<organism evidence="2 3">
    <name type="scientific">Mycolicibacterium grossiae</name>
    <dbReference type="NCBI Taxonomy" id="1552759"/>
    <lineage>
        <taxon>Bacteria</taxon>
        <taxon>Bacillati</taxon>
        <taxon>Actinomycetota</taxon>
        <taxon>Actinomycetes</taxon>
        <taxon>Mycobacteriales</taxon>
        <taxon>Mycobacteriaceae</taxon>
        <taxon>Mycolicibacterium</taxon>
    </lineage>
</organism>
<dbReference type="Proteomes" id="UP000178953">
    <property type="component" value="Unassembled WGS sequence"/>
</dbReference>
<comment type="caution">
    <text evidence="2">The sequence shown here is derived from an EMBL/GenBank/DDBJ whole genome shotgun (WGS) entry which is preliminary data.</text>
</comment>
<dbReference type="NCBIfam" id="TIGR03816">
    <property type="entry name" value="tadE_like_DECH"/>
    <property type="match status" value="1"/>
</dbReference>
<feature type="domain" description="Putative Flp pilus-assembly TadG-like N-terminal" evidence="1">
    <location>
        <begin position="1"/>
        <end position="42"/>
    </location>
</feature>
<dbReference type="AlphaFoldDB" id="A0A1E8Q6Z7"/>
<evidence type="ECO:0000313" key="2">
    <source>
        <dbReference type="EMBL" id="OFJ53840.1"/>
    </source>
</evidence>
<keyword evidence="2" id="KW-0347">Helicase</keyword>
<reference evidence="2 3" key="1">
    <citation type="submission" date="2016-09" db="EMBL/GenBank/DDBJ databases">
        <title>genome sequence of Mycobacterium sp. 739 SCH.</title>
        <authorList>
            <person name="Greninger A.L."/>
            <person name="Qin X."/>
            <person name="Jerome K."/>
            <person name="Vora S."/>
            <person name="Quinn K."/>
        </authorList>
    </citation>
    <scope>NUCLEOTIDE SEQUENCE [LARGE SCALE GENOMIC DNA]</scope>
    <source>
        <strain evidence="2 3">SCH</strain>
    </source>
</reference>
<sequence length="107" mass="10148">MLAAALVAVLVAVGIGGAAVGVAVAARHRAQSAADLAALAAAYRVGLGAEAACRRAESIAGAGGATVTACVVEALDVVVTVNVAARWGDWSLGTAVAAARAGPVEAA</sequence>
<keyword evidence="3" id="KW-1185">Reference proteome</keyword>
<accession>A0A1E8Q6Z7</accession>
<evidence type="ECO:0000313" key="3">
    <source>
        <dbReference type="Proteomes" id="UP000178953"/>
    </source>
</evidence>
<keyword evidence="2" id="KW-0547">Nucleotide-binding</keyword>
<dbReference type="EMBL" id="MCHX01000020">
    <property type="protein sequence ID" value="OFJ53840.1"/>
    <property type="molecule type" value="Genomic_DNA"/>
</dbReference>
<protein>
    <submittedName>
        <fullName evidence="2">Helicase</fullName>
    </submittedName>
</protein>
<name>A0A1E8Q6Z7_9MYCO</name>
<keyword evidence="2" id="KW-0067">ATP-binding</keyword>
<dbReference type="Pfam" id="PF13400">
    <property type="entry name" value="Tad"/>
    <property type="match status" value="1"/>
</dbReference>
<gene>
    <name evidence="2" type="ORF">BEL07_10545</name>
</gene>
<evidence type="ECO:0000259" key="1">
    <source>
        <dbReference type="Pfam" id="PF13400"/>
    </source>
</evidence>